<dbReference type="Pfam" id="PF17280">
    <property type="entry name" value="DUF5345"/>
    <property type="match status" value="1"/>
</dbReference>
<keyword evidence="1" id="KW-0472">Membrane</keyword>
<keyword evidence="1" id="KW-0812">Transmembrane</keyword>
<gene>
    <name evidence="2" type="ORF">QNH39_07380</name>
</gene>
<proteinExistence type="predicted"/>
<feature type="transmembrane region" description="Helical" evidence="1">
    <location>
        <begin position="64"/>
        <end position="83"/>
    </location>
</feature>
<name>A0AA95SDZ7_9BACI</name>
<evidence type="ECO:0000256" key="1">
    <source>
        <dbReference type="SAM" id="Phobius"/>
    </source>
</evidence>
<dbReference type="AlphaFoldDB" id="A0AA95SDZ7"/>
<protein>
    <submittedName>
        <fullName evidence="2">YxlC family protein</fullName>
    </submittedName>
</protein>
<sequence>MKKQKVIILGNEQLDKQDSAAIHELQEGLHHIDQFPVYSPDLSWFEQRVAAEKQQIRKKLIRDLALFLIIAFIILTGIIVSLFQMPVLFIFLQLVTTIFIVLYTSVSLLKKVSNG</sequence>
<feature type="transmembrane region" description="Helical" evidence="1">
    <location>
        <begin position="89"/>
        <end position="109"/>
    </location>
</feature>
<dbReference type="EMBL" id="CP126114">
    <property type="protein sequence ID" value="WHY87643.1"/>
    <property type="molecule type" value="Genomic_DNA"/>
</dbReference>
<reference evidence="2" key="1">
    <citation type="submission" date="2023-05" db="EMBL/GenBank/DDBJ databases">
        <title>Comparative genomics of Bacillaceae isolates and their secondary metabolite potential.</title>
        <authorList>
            <person name="Song L."/>
            <person name="Nielsen L.J."/>
            <person name="Mohite O."/>
            <person name="Xu X."/>
            <person name="Weber T."/>
            <person name="Kovacs A.T."/>
        </authorList>
    </citation>
    <scope>NUCLEOTIDE SEQUENCE</scope>
    <source>
        <strain evidence="2">XLM17</strain>
    </source>
</reference>
<organism evidence="2 3">
    <name type="scientific">Neobacillus novalis</name>
    <dbReference type="NCBI Taxonomy" id="220687"/>
    <lineage>
        <taxon>Bacteria</taxon>
        <taxon>Bacillati</taxon>
        <taxon>Bacillota</taxon>
        <taxon>Bacilli</taxon>
        <taxon>Bacillales</taxon>
        <taxon>Bacillaceae</taxon>
        <taxon>Neobacillus</taxon>
    </lineage>
</organism>
<evidence type="ECO:0000313" key="2">
    <source>
        <dbReference type="EMBL" id="WHY87643.1"/>
    </source>
</evidence>
<accession>A0AA95SDZ7</accession>
<evidence type="ECO:0000313" key="3">
    <source>
        <dbReference type="Proteomes" id="UP001178288"/>
    </source>
</evidence>
<keyword evidence="1" id="KW-1133">Transmembrane helix</keyword>
<dbReference type="RefSeq" id="WP_066084076.1">
    <property type="nucleotide sequence ID" value="NZ_CP126114.1"/>
</dbReference>
<dbReference type="KEGG" id="nnv:QNH39_07380"/>
<dbReference type="InterPro" id="IPR035238">
    <property type="entry name" value="DUF5345"/>
</dbReference>
<keyword evidence="3" id="KW-1185">Reference proteome</keyword>
<dbReference type="Proteomes" id="UP001178288">
    <property type="component" value="Chromosome"/>
</dbReference>